<dbReference type="GO" id="GO:0005886">
    <property type="term" value="C:plasma membrane"/>
    <property type="evidence" value="ECO:0007669"/>
    <property type="project" value="TreeGrafter"/>
</dbReference>
<reference evidence="3" key="1">
    <citation type="submission" date="2020-08" db="EMBL/GenBank/DDBJ databases">
        <authorList>
            <person name="Hu Y."/>
            <person name="Nguyen S.V."/>
            <person name="Li F."/>
            <person name="Fanning S."/>
        </authorList>
    </citation>
    <scope>NUCLEOTIDE SEQUENCE</scope>
    <source>
        <strain evidence="3">SYSU D8009</strain>
    </source>
</reference>
<accession>A0A9X0R1J2</accession>
<evidence type="ECO:0000256" key="1">
    <source>
        <dbReference type="ARBA" id="ARBA00022603"/>
    </source>
</evidence>
<dbReference type="AlphaFoldDB" id="A0A9X0R1J2"/>
<dbReference type="Proteomes" id="UP000600101">
    <property type="component" value="Unassembled WGS sequence"/>
</dbReference>
<dbReference type="GO" id="GO:0071770">
    <property type="term" value="P:DIM/DIP cell wall layer assembly"/>
    <property type="evidence" value="ECO:0007669"/>
    <property type="project" value="TreeGrafter"/>
</dbReference>
<dbReference type="InterPro" id="IPR029063">
    <property type="entry name" value="SAM-dependent_MTases_sf"/>
</dbReference>
<evidence type="ECO:0000313" key="3">
    <source>
        <dbReference type="EMBL" id="MBC4017779.1"/>
    </source>
</evidence>
<protein>
    <submittedName>
        <fullName evidence="3">Class I SAM-dependent methyltransferase</fullName>
    </submittedName>
</protein>
<proteinExistence type="predicted"/>
<keyword evidence="4" id="KW-1185">Reference proteome</keyword>
<dbReference type="EMBL" id="JACOMF010000034">
    <property type="protein sequence ID" value="MBC4017779.1"/>
    <property type="molecule type" value="Genomic_DNA"/>
</dbReference>
<dbReference type="Gene3D" id="3.40.50.150">
    <property type="entry name" value="Vaccinia Virus protein VP39"/>
    <property type="match status" value="1"/>
</dbReference>
<keyword evidence="2" id="KW-0808">Transferase</keyword>
<dbReference type="PANTHER" id="PTHR40048">
    <property type="entry name" value="RHAMNOSYL O-METHYLTRANSFERASE"/>
    <property type="match status" value="1"/>
</dbReference>
<dbReference type="GO" id="GO:0008168">
    <property type="term" value="F:methyltransferase activity"/>
    <property type="evidence" value="ECO:0007669"/>
    <property type="project" value="UniProtKB-KW"/>
</dbReference>
<evidence type="ECO:0000256" key="2">
    <source>
        <dbReference type="ARBA" id="ARBA00022679"/>
    </source>
</evidence>
<gene>
    <name evidence="3" type="ORF">H7965_20965</name>
</gene>
<comment type="caution">
    <text evidence="3">The sequence shown here is derived from an EMBL/GenBank/DDBJ whole genome shotgun (WGS) entry which is preliminary data.</text>
</comment>
<name>A0A9X0R1J2_9PROT</name>
<keyword evidence="1 3" id="KW-0489">Methyltransferase</keyword>
<dbReference type="Pfam" id="PF13578">
    <property type="entry name" value="Methyltransf_24"/>
    <property type="match status" value="1"/>
</dbReference>
<organism evidence="3 4">
    <name type="scientific">Siccirubricoccus deserti</name>
    <dbReference type="NCBI Taxonomy" id="2013562"/>
    <lineage>
        <taxon>Bacteria</taxon>
        <taxon>Pseudomonadati</taxon>
        <taxon>Pseudomonadota</taxon>
        <taxon>Alphaproteobacteria</taxon>
        <taxon>Acetobacterales</taxon>
        <taxon>Roseomonadaceae</taxon>
        <taxon>Siccirubricoccus</taxon>
    </lineage>
</organism>
<dbReference type="GO" id="GO:0032259">
    <property type="term" value="P:methylation"/>
    <property type="evidence" value="ECO:0007669"/>
    <property type="project" value="UniProtKB-KW"/>
</dbReference>
<dbReference type="PANTHER" id="PTHR40048:SF1">
    <property type="entry name" value="RHAMNOSYL O-METHYLTRANSFERASE"/>
    <property type="match status" value="1"/>
</dbReference>
<evidence type="ECO:0000313" key="4">
    <source>
        <dbReference type="Proteomes" id="UP000600101"/>
    </source>
</evidence>
<sequence length="293" mass="32237">MAKASPGVDRLLGGSLGWLLRVPDRRGTHSAWWGHVPFAAWLIGAARPATLVELGTHAGVSYAAFCQAVLAEGLETRCHAVDTWQGDAHAGHYENTVWEEFSRFHAARYAGFSTLHRCRFDEALADFADGTVDLLHIDGFHSYEAVRHDFETWLPKLSPRAVVLLHDIAERQEGFGVWRFWAEVSARYPSFAFDHSHGLGILAVGAEAPAAVRQLCDLSDPADAALVRQMFATVGGGWRAEPEIARLAAIERSLTWQAARRIHAGLHAVPGLLPLLRATASRLRMRKVRRAAA</sequence>
<dbReference type="SUPFAM" id="SSF53335">
    <property type="entry name" value="S-adenosyl-L-methionine-dependent methyltransferases"/>
    <property type="match status" value="1"/>
</dbReference>